<evidence type="ECO:0000313" key="3">
    <source>
        <dbReference type="Proteomes" id="UP001630127"/>
    </source>
</evidence>
<gene>
    <name evidence="2" type="ORF">ACH5RR_027893</name>
</gene>
<proteinExistence type="predicted"/>
<keyword evidence="3" id="KW-1185">Reference proteome</keyword>
<name>A0ABD2YQF5_9GENT</name>
<feature type="compositionally biased region" description="Basic residues" evidence="1">
    <location>
        <begin position="434"/>
        <end position="453"/>
    </location>
</feature>
<accession>A0ABD2YQF5</accession>
<dbReference type="AlphaFoldDB" id="A0ABD2YQF5"/>
<dbReference type="PANTHER" id="PTHR38371">
    <property type="entry name" value="RHO GTPASE-ACTIVATING PROTEIN"/>
    <property type="match status" value="1"/>
</dbReference>
<evidence type="ECO:0000256" key="1">
    <source>
        <dbReference type="SAM" id="MobiDB-lite"/>
    </source>
</evidence>
<feature type="compositionally biased region" description="Low complexity" evidence="1">
    <location>
        <begin position="359"/>
        <end position="370"/>
    </location>
</feature>
<dbReference type="PANTHER" id="PTHR38371:SF1">
    <property type="entry name" value="RHO GTPASE-ACTIVATING PROTEIN"/>
    <property type="match status" value="1"/>
</dbReference>
<feature type="region of interest" description="Disordered" evidence="1">
    <location>
        <begin position="334"/>
        <end position="392"/>
    </location>
</feature>
<feature type="compositionally biased region" description="Polar residues" evidence="1">
    <location>
        <begin position="20"/>
        <end position="35"/>
    </location>
</feature>
<dbReference type="EMBL" id="JBJUIK010000012">
    <property type="protein sequence ID" value="KAL3508492.1"/>
    <property type="molecule type" value="Genomic_DNA"/>
</dbReference>
<feature type="compositionally biased region" description="Low complexity" evidence="1">
    <location>
        <begin position="342"/>
        <end position="351"/>
    </location>
</feature>
<evidence type="ECO:0000313" key="2">
    <source>
        <dbReference type="EMBL" id="KAL3508492.1"/>
    </source>
</evidence>
<feature type="region of interest" description="Disordered" evidence="1">
    <location>
        <begin position="1"/>
        <end position="71"/>
    </location>
</feature>
<comment type="caution">
    <text evidence="2">The sequence shown here is derived from an EMBL/GenBank/DDBJ whole genome shotgun (WGS) entry which is preliminary data.</text>
</comment>
<protein>
    <submittedName>
        <fullName evidence="2">Uncharacterized protein</fullName>
    </submittedName>
</protein>
<organism evidence="2 3">
    <name type="scientific">Cinchona calisaya</name>
    <dbReference type="NCBI Taxonomy" id="153742"/>
    <lineage>
        <taxon>Eukaryota</taxon>
        <taxon>Viridiplantae</taxon>
        <taxon>Streptophyta</taxon>
        <taxon>Embryophyta</taxon>
        <taxon>Tracheophyta</taxon>
        <taxon>Spermatophyta</taxon>
        <taxon>Magnoliopsida</taxon>
        <taxon>eudicotyledons</taxon>
        <taxon>Gunneridae</taxon>
        <taxon>Pentapetalae</taxon>
        <taxon>asterids</taxon>
        <taxon>lamiids</taxon>
        <taxon>Gentianales</taxon>
        <taxon>Rubiaceae</taxon>
        <taxon>Cinchonoideae</taxon>
        <taxon>Cinchoneae</taxon>
        <taxon>Cinchona</taxon>
    </lineage>
</organism>
<reference evidence="2 3" key="1">
    <citation type="submission" date="2024-11" db="EMBL/GenBank/DDBJ databases">
        <title>A near-complete genome assembly of Cinchona calisaya.</title>
        <authorList>
            <person name="Lian D.C."/>
            <person name="Zhao X.W."/>
            <person name="Wei L."/>
        </authorList>
    </citation>
    <scope>NUCLEOTIDE SEQUENCE [LARGE SCALE GENOMIC DNA]</scope>
    <source>
        <tissue evidence="2">Nenye</tissue>
    </source>
</reference>
<feature type="compositionally biased region" description="Polar residues" evidence="1">
    <location>
        <begin position="371"/>
        <end position="381"/>
    </location>
</feature>
<sequence>MSDFEPPSFSLGFDLDLDSEPQTSQRPEPSTSYNVKQAKISSAGAPSLRSNGDDFETPITEFCPQVPNPPRALKRLRRGPTLQAQKREDWLNVDDEIEEFSSQEDRLPPSDNVPKHQYSVCSSSKFPLSSHGFVASQSVKQLKERKKQVVSNDSTAVDSETINNKLVFPDLHISPLRKFQLIDSDSDELSLSEVPNEVVNRVGISLKERQSGPSQVVSEDLWKDICSEKTFHVPTPAFDEVCEEYFRSVKDKNEFQKCRKDCYQTGNFSKNHVEQCGSGPLPPAYNYYNHEDPRIQKLVRARLPNFLPLGAEKNQGQKMLNACTIDYMSQFNHGEGSKQGEKGSNNGASSSRSRKNVKKSSSQEFSQESENWINPRSSAQNPKDAGKRRVHAVGKSAGHWYTGADGRKVYVAGNGQELTGQIAYRQYRRENRGGFKKSKKKAAAKKKTGSKKK</sequence>
<feature type="region of interest" description="Disordered" evidence="1">
    <location>
        <begin position="429"/>
        <end position="453"/>
    </location>
</feature>
<dbReference type="Proteomes" id="UP001630127">
    <property type="component" value="Unassembled WGS sequence"/>
</dbReference>